<organism evidence="2">
    <name type="scientific">Cacopsylla melanoneura</name>
    <dbReference type="NCBI Taxonomy" id="428564"/>
    <lineage>
        <taxon>Eukaryota</taxon>
        <taxon>Metazoa</taxon>
        <taxon>Ecdysozoa</taxon>
        <taxon>Arthropoda</taxon>
        <taxon>Hexapoda</taxon>
        <taxon>Insecta</taxon>
        <taxon>Pterygota</taxon>
        <taxon>Neoptera</taxon>
        <taxon>Paraneoptera</taxon>
        <taxon>Hemiptera</taxon>
        <taxon>Sternorrhyncha</taxon>
        <taxon>Psylloidea</taxon>
        <taxon>Psyllidae</taxon>
        <taxon>Psyllinae</taxon>
        <taxon>Cacopsylla</taxon>
    </lineage>
</organism>
<reference evidence="2" key="1">
    <citation type="submission" date="2021-05" db="EMBL/GenBank/DDBJ databases">
        <authorList>
            <person name="Alioto T."/>
            <person name="Alioto T."/>
            <person name="Gomez Garrido J."/>
        </authorList>
    </citation>
    <scope>NUCLEOTIDE SEQUENCE</scope>
</reference>
<feature type="transmembrane region" description="Helical" evidence="1">
    <location>
        <begin position="15"/>
        <end position="33"/>
    </location>
</feature>
<accession>A0A8D9E6V7</accession>
<keyword evidence="1" id="KW-0812">Transmembrane</keyword>
<evidence type="ECO:0000313" key="2">
    <source>
        <dbReference type="EMBL" id="CAG6741569.1"/>
    </source>
</evidence>
<evidence type="ECO:0000256" key="1">
    <source>
        <dbReference type="SAM" id="Phobius"/>
    </source>
</evidence>
<sequence>MSTFPFPDTNPDKSIVVVIIICIVSNLINLYLFHKLDVNILISRYKSIVVVIIFYIVSNLINLYLFNKLDVNIPIWFLVIFYLPNNYDKLYKVNDFIFQ</sequence>
<proteinExistence type="predicted"/>
<dbReference type="EMBL" id="HBUF01427539">
    <property type="protein sequence ID" value="CAG6741569.1"/>
    <property type="molecule type" value="Transcribed_RNA"/>
</dbReference>
<keyword evidence="1" id="KW-0472">Membrane</keyword>
<dbReference type="AlphaFoldDB" id="A0A8D9E6V7"/>
<keyword evidence="1" id="KW-1133">Transmembrane helix</keyword>
<name>A0A8D9E6V7_9HEMI</name>
<protein>
    <submittedName>
        <fullName evidence="2">Uncharacterized protein</fullName>
    </submittedName>
</protein>
<feature type="transmembrane region" description="Helical" evidence="1">
    <location>
        <begin position="45"/>
        <end position="65"/>
    </location>
</feature>